<keyword evidence="1" id="KW-0547">Nucleotide-binding</keyword>
<evidence type="ECO:0000313" key="6">
    <source>
        <dbReference type="Proteomes" id="UP000467840"/>
    </source>
</evidence>
<dbReference type="InterPro" id="IPR027417">
    <property type="entry name" value="P-loop_NTPase"/>
</dbReference>
<gene>
    <name evidence="5" type="ORF">GH714_035043</name>
</gene>
<dbReference type="EMBL" id="JAAGAX010000003">
    <property type="protein sequence ID" value="KAF2321185.1"/>
    <property type="molecule type" value="Genomic_DNA"/>
</dbReference>
<organism evidence="5 6">
    <name type="scientific">Hevea brasiliensis</name>
    <name type="common">Para rubber tree</name>
    <name type="synonym">Siphonia brasiliensis</name>
    <dbReference type="NCBI Taxonomy" id="3981"/>
    <lineage>
        <taxon>Eukaryota</taxon>
        <taxon>Viridiplantae</taxon>
        <taxon>Streptophyta</taxon>
        <taxon>Embryophyta</taxon>
        <taxon>Tracheophyta</taxon>
        <taxon>Spermatophyta</taxon>
        <taxon>Magnoliopsida</taxon>
        <taxon>eudicotyledons</taxon>
        <taxon>Gunneridae</taxon>
        <taxon>Pentapetalae</taxon>
        <taxon>rosids</taxon>
        <taxon>fabids</taxon>
        <taxon>Malpighiales</taxon>
        <taxon>Euphorbiaceae</taxon>
        <taxon>Crotonoideae</taxon>
        <taxon>Micrandreae</taxon>
        <taxon>Hevea</taxon>
    </lineage>
</organism>
<evidence type="ECO:0000313" key="5">
    <source>
        <dbReference type="EMBL" id="KAF2321185.1"/>
    </source>
</evidence>
<evidence type="ECO:0000256" key="2">
    <source>
        <dbReference type="ARBA" id="ARBA00022821"/>
    </source>
</evidence>
<evidence type="ECO:0000256" key="1">
    <source>
        <dbReference type="ARBA" id="ARBA00022741"/>
    </source>
</evidence>
<dbReference type="InterPro" id="IPR042197">
    <property type="entry name" value="Apaf_helical"/>
</dbReference>
<protein>
    <recommendedName>
        <fullName evidence="4">NB-ARC domain-containing protein</fullName>
    </recommendedName>
</protein>
<dbReference type="PANTHER" id="PTHR33463">
    <property type="entry name" value="NB-ARC DOMAIN-CONTAINING PROTEIN-RELATED"/>
    <property type="match status" value="1"/>
</dbReference>
<dbReference type="Gene3D" id="1.10.8.430">
    <property type="entry name" value="Helical domain of apoptotic protease-activating factors"/>
    <property type="match status" value="1"/>
</dbReference>
<dbReference type="SUPFAM" id="SSF52540">
    <property type="entry name" value="P-loop containing nucleoside triphosphate hydrolases"/>
    <property type="match status" value="1"/>
</dbReference>
<evidence type="ECO:0000256" key="3">
    <source>
        <dbReference type="ARBA" id="ARBA00022840"/>
    </source>
</evidence>
<dbReference type="InterPro" id="IPR050905">
    <property type="entry name" value="Plant_NBS-LRR"/>
</dbReference>
<dbReference type="PANTHER" id="PTHR33463:SF187">
    <property type="entry name" value="AND NB-ARC DOMAIN DISEASE RESISTANCE PROTEIN, PUTATIVE-RELATED"/>
    <property type="match status" value="1"/>
</dbReference>
<evidence type="ECO:0000259" key="4">
    <source>
        <dbReference type="Pfam" id="PF00931"/>
    </source>
</evidence>
<dbReference type="Gene3D" id="3.40.50.300">
    <property type="entry name" value="P-loop containing nucleotide triphosphate hydrolases"/>
    <property type="match status" value="1"/>
</dbReference>
<comment type="caution">
    <text evidence="5">The sequence shown here is derived from an EMBL/GenBank/DDBJ whole genome shotgun (WGS) entry which is preliminary data.</text>
</comment>
<dbReference type="GO" id="GO:0005524">
    <property type="term" value="F:ATP binding"/>
    <property type="evidence" value="ECO:0007669"/>
    <property type="project" value="UniProtKB-KW"/>
</dbReference>
<keyword evidence="2" id="KW-0611">Plant defense</keyword>
<dbReference type="Proteomes" id="UP000467840">
    <property type="component" value="Chromosome 10"/>
</dbReference>
<dbReference type="InterPro" id="IPR002182">
    <property type="entry name" value="NB-ARC"/>
</dbReference>
<keyword evidence="6" id="KW-1185">Reference proteome</keyword>
<dbReference type="GO" id="GO:0043531">
    <property type="term" value="F:ADP binding"/>
    <property type="evidence" value="ECO:0007669"/>
    <property type="project" value="InterPro"/>
</dbReference>
<name>A0A6A6N8L6_HEVBR</name>
<dbReference type="GO" id="GO:0006952">
    <property type="term" value="P:defense response"/>
    <property type="evidence" value="ECO:0007669"/>
    <property type="project" value="UniProtKB-KW"/>
</dbReference>
<keyword evidence="3" id="KW-0067">ATP-binding</keyword>
<dbReference type="Pfam" id="PF00931">
    <property type="entry name" value="NB-ARC"/>
    <property type="match status" value="1"/>
</dbReference>
<proteinExistence type="predicted"/>
<sequence>MEQEAGPGLQRILLGKLVEKKTEEVKELIDQRGWFQGGLLLDVQQCRGDTFVDDLQKRAAMLSKVFCEKQESVLILDDLWKHFPLEKVGILVRMKRCKLILTTRSLDNKLEKPLSPDVMEIAQSIERECAGSPLGIITIAASKRGADDICECRNALRELQESQIREEDHNIDREEVIEYLIDEGIIKGESRQAKFDEGHTLLNTLVKVFLYHSYVKAKFTFLQHTTMAVYVCGNYMDVIMA</sequence>
<accession>A0A6A6N8L6</accession>
<dbReference type="AlphaFoldDB" id="A0A6A6N8L6"/>
<feature type="domain" description="NB-ARC" evidence="4">
    <location>
        <begin position="42"/>
        <end position="106"/>
    </location>
</feature>
<reference evidence="5 6" key="1">
    <citation type="journal article" date="2020" name="Mol. Plant">
        <title>The Chromosome-Based Rubber Tree Genome Provides New Insights into Spurge Genome Evolution and Rubber Biosynthesis.</title>
        <authorList>
            <person name="Liu J."/>
            <person name="Shi C."/>
            <person name="Shi C.C."/>
            <person name="Li W."/>
            <person name="Zhang Q.J."/>
            <person name="Zhang Y."/>
            <person name="Li K."/>
            <person name="Lu H.F."/>
            <person name="Shi C."/>
            <person name="Zhu S.T."/>
            <person name="Xiao Z.Y."/>
            <person name="Nan H."/>
            <person name="Yue Y."/>
            <person name="Zhu X.G."/>
            <person name="Wu Y."/>
            <person name="Hong X.N."/>
            <person name="Fan G.Y."/>
            <person name="Tong Y."/>
            <person name="Zhang D."/>
            <person name="Mao C.L."/>
            <person name="Liu Y.L."/>
            <person name="Hao S.J."/>
            <person name="Liu W.Q."/>
            <person name="Lv M.Q."/>
            <person name="Zhang H.B."/>
            <person name="Liu Y."/>
            <person name="Hu-Tang G.R."/>
            <person name="Wang J.P."/>
            <person name="Wang J.H."/>
            <person name="Sun Y.H."/>
            <person name="Ni S.B."/>
            <person name="Chen W.B."/>
            <person name="Zhang X.C."/>
            <person name="Jiao Y.N."/>
            <person name="Eichler E.E."/>
            <person name="Li G.H."/>
            <person name="Liu X."/>
            <person name="Gao L.Z."/>
        </authorList>
    </citation>
    <scope>NUCLEOTIDE SEQUENCE [LARGE SCALE GENOMIC DNA]</scope>
    <source>
        <strain evidence="6">cv. GT1</strain>
        <tissue evidence="5">Leaf</tissue>
    </source>
</reference>